<organism evidence="2 3">
    <name type="scientific">Jimgerdemannia flammicorona</name>
    <dbReference type="NCBI Taxonomy" id="994334"/>
    <lineage>
        <taxon>Eukaryota</taxon>
        <taxon>Fungi</taxon>
        <taxon>Fungi incertae sedis</taxon>
        <taxon>Mucoromycota</taxon>
        <taxon>Mucoromycotina</taxon>
        <taxon>Endogonomycetes</taxon>
        <taxon>Endogonales</taxon>
        <taxon>Endogonaceae</taxon>
        <taxon>Jimgerdemannia</taxon>
    </lineage>
</organism>
<reference evidence="2 3" key="1">
    <citation type="journal article" date="2018" name="New Phytol.">
        <title>Phylogenomics of Endogonaceae and evolution of mycorrhizas within Mucoromycota.</title>
        <authorList>
            <person name="Chang Y."/>
            <person name="Desiro A."/>
            <person name="Na H."/>
            <person name="Sandor L."/>
            <person name="Lipzen A."/>
            <person name="Clum A."/>
            <person name="Barry K."/>
            <person name="Grigoriev I.V."/>
            <person name="Martin F.M."/>
            <person name="Stajich J.E."/>
            <person name="Smith M.E."/>
            <person name="Bonito G."/>
            <person name="Spatafora J.W."/>
        </authorList>
    </citation>
    <scope>NUCLEOTIDE SEQUENCE [LARGE SCALE GENOMIC DNA]</scope>
    <source>
        <strain evidence="2 3">AD002</strain>
    </source>
</reference>
<dbReference type="EMBL" id="RBNJ01014413">
    <property type="protein sequence ID" value="RUS24972.1"/>
    <property type="molecule type" value="Genomic_DNA"/>
</dbReference>
<gene>
    <name evidence="2" type="ORF">BC938DRAFT_472812</name>
</gene>
<dbReference type="AlphaFoldDB" id="A0A433Q5C0"/>
<dbReference type="SUPFAM" id="SSF52540">
    <property type="entry name" value="P-loop containing nucleoside triphosphate hydrolases"/>
    <property type="match status" value="1"/>
</dbReference>
<protein>
    <recommendedName>
        <fullName evidence="1">Obg-like GTPase YGR210-like G4 motif-containing domain-containing protein</fullName>
    </recommendedName>
</protein>
<dbReference type="Pfam" id="PF08438">
    <property type="entry name" value="YGR210-like_G4"/>
    <property type="match status" value="1"/>
</dbReference>
<dbReference type="InterPro" id="IPR013646">
    <property type="entry name" value="YGR210-like_G4"/>
</dbReference>
<evidence type="ECO:0000313" key="2">
    <source>
        <dbReference type="EMBL" id="RUS24972.1"/>
    </source>
</evidence>
<dbReference type="Proteomes" id="UP000274822">
    <property type="component" value="Unassembled WGS sequence"/>
</dbReference>
<evidence type="ECO:0000259" key="1">
    <source>
        <dbReference type="Pfam" id="PF08438"/>
    </source>
</evidence>
<comment type="caution">
    <text evidence="2">The sequence shown here is derived from an EMBL/GenBank/DDBJ whole genome shotgun (WGS) entry which is preliminary data.</text>
</comment>
<name>A0A433Q5C0_9FUNG</name>
<dbReference type="InterPro" id="IPR027417">
    <property type="entry name" value="P-loop_NTPase"/>
</dbReference>
<dbReference type="Gene3D" id="1.10.8.470">
    <property type="match status" value="1"/>
</dbReference>
<evidence type="ECO:0000313" key="3">
    <source>
        <dbReference type="Proteomes" id="UP000274822"/>
    </source>
</evidence>
<keyword evidence="3" id="KW-1185">Reference proteome</keyword>
<proteinExistence type="predicted"/>
<dbReference type="Gene3D" id="3.40.50.300">
    <property type="entry name" value="P-loop containing nucleotide triphosphate hydrolases"/>
    <property type="match status" value="1"/>
</dbReference>
<accession>A0A433Q5C0</accession>
<feature type="domain" description="Obg-like GTPase YGR210-like G4 motif-containing" evidence="1">
    <location>
        <begin position="35"/>
        <end position="94"/>
    </location>
</feature>
<sequence length="119" mass="13831">MDKLDIKEPLETWDDEMLNKVVSGFLDERFPTVVAMNKIDLADSDKNISKIMRKYDQTKLVLTSALAENFLKKMQKQGYIKYIEGTDIVETKEELVCFWEGVLWICVSLAARFRPQTYG</sequence>